<proteinExistence type="inferred from homology"/>
<sequence>MDLVRRIVQRLRRHGDAPSPPALAKRVRTAFRLDAQQWRALVAEAESGAATWNRADWLDLPVRDRAALYAAAHGDRETVDRLAESRTVHGPSFLVHRGTHRIDLGEGIEVPGWLLAAQEHDLALRVTVEAAGSSPVYVAGTSFISGLAFDPDVDTVAVTATTSDGTVEADVTMRPDPVADAESGERWADQTGASWWTAIGLDRSQPITLTVTVTSDQVVRTAEVVVPALDGAVPLAVVPTASGVRLAAGDHELTVAAVSEAWGGGPSPLHLDARVDRFGAAATIPAGRFAVTADVPLDLADPAALALPLAERAIDLVDLLVTARGWTSGEPGVALVVRNPIPVEDRGRRRQRLLLDEVRENAGPLRDRAVAMCFGGSGAGDSVAPVARELVRRGIPVDFVVTDHSVAVPEGSRPILLHSREWHDAFTHARYLVNNAEFPHYVRFREGQRYLQTWHGTPLKRIGRDIASPRLSAGYTAAMAREAGAWEALLAQNSFAAGVLPQALGFDGRVILEGYPRNDALAGEGADLLRQSTREALGLGDERVVLYAPTWRDTARTEQGRRAFVSHLDAARVHERTGATVLLRSHSNAAAGRGRISSPGVLDVTAHPDITALLAAADVLVTDYSSVMFDFAVTERPQVLLVPDVEEYRDDRGFYLDLQETPPGPIATSTDQVIEALAGASSDQARAFRQRYAPLDDGHAAARVVDAWLGPQEPSSPSR</sequence>
<comment type="subcellular location">
    <subcellularLocation>
        <location evidence="1">Cell membrane</location>
        <topology evidence="1">Peripheral membrane protein</topology>
    </subcellularLocation>
</comment>
<evidence type="ECO:0000256" key="6">
    <source>
        <dbReference type="ARBA" id="ARBA00023136"/>
    </source>
</evidence>
<comment type="similarity">
    <text evidence="2">Belongs to the CDP-glycerol glycerophosphotransferase family.</text>
</comment>
<dbReference type="Gene3D" id="3.40.50.11820">
    <property type="match status" value="1"/>
</dbReference>
<reference evidence="8 9" key="1">
    <citation type="submission" date="2020-07" db="EMBL/GenBank/DDBJ databases">
        <title>Sequencing the genomes of 1000 actinobacteria strains.</title>
        <authorList>
            <person name="Klenk H.-P."/>
        </authorList>
    </citation>
    <scope>NUCLEOTIDE SEQUENCE [LARGE SCALE GENOMIC DNA]</scope>
    <source>
        <strain evidence="8 9">DSM 19087</strain>
    </source>
</reference>
<reference evidence="7" key="2">
    <citation type="submission" date="2020-09" db="EMBL/GenBank/DDBJ databases">
        <title>Novel species in genus Aeromicrobium.</title>
        <authorList>
            <person name="Zhang G."/>
        </authorList>
    </citation>
    <scope>NUCLEOTIDE SEQUENCE</scope>
    <source>
        <strain evidence="7">SSW1-57</strain>
    </source>
</reference>
<dbReference type="EMBL" id="JACWMT010000001">
    <property type="protein sequence ID" value="MBD1270138.1"/>
    <property type="molecule type" value="Genomic_DNA"/>
</dbReference>
<comment type="caution">
    <text evidence="7">The sequence shown here is derived from an EMBL/GenBank/DDBJ whole genome shotgun (WGS) entry which is preliminary data.</text>
</comment>
<evidence type="ECO:0000256" key="1">
    <source>
        <dbReference type="ARBA" id="ARBA00004202"/>
    </source>
</evidence>
<dbReference type="SUPFAM" id="SSF53756">
    <property type="entry name" value="UDP-Glycosyltransferase/glycogen phosphorylase"/>
    <property type="match status" value="1"/>
</dbReference>
<evidence type="ECO:0000256" key="2">
    <source>
        <dbReference type="ARBA" id="ARBA00010488"/>
    </source>
</evidence>
<dbReference type="Gene3D" id="3.40.50.12580">
    <property type="match status" value="1"/>
</dbReference>
<dbReference type="InterPro" id="IPR007554">
    <property type="entry name" value="Glycerophosphate_synth"/>
</dbReference>
<dbReference type="InterPro" id="IPR043149">
    <property type="entry name" value="TagF_N"/>
</dbReference>
<accession>A0A8I0FWX8</accession>
<dbReference type="GO" id="GO:0005886">
    <property type="term" value="C:plasma membrane"/>
    <property type="evidence" value="ECO:0007669"/>
    <property type="project" value="UniProtKB-SubCell"/>
</dbReference>
<evidence type="ECO:0000256" key="3">
    <source>
        <dbReference type="ARBA" id="ARBA00022475"/>
    </source>
</evidence>
<dbReference type="GO" id="GO:0019350">
    <property type="term" value="P:teichoic acid biosynthetic process"/>
    <property type="evidence" value="ECO:0007669"/>
    <property type="project" value="UniProtKB-KW"/>
</dbReference>
<dbReference type="PANTHER" id="PTHR37316:SF3">
    <property type="entry name" value="TEICHOIC ACID GLYCEROL-PHOSPHATE TRANSFERASE"/>
    <property type="match status" value="1"/>
</dbReference>
<keyword evidence="5" id="KW-0777">Teichoic acid biosynthesis</keyword>
<name>A0A8I0FWX8_9ACTN</name>
<dbReference type="GO" id="GO:0047355">
    <property type="term" value="F:CDP-glycerol glycerophosphotransferase activity"/>
    <property type="evidence" value="ECO:0007669"/>
    <property type="project" value="InterPro"/>
</dbReference>
<evidence type="ECO:0000256" key="4">
    <source>
        <dbReference type="ARBA" id="ARBA00022679"/>
    </source>
</evidence>
<evidence type="ECO:0000313" key="10">
    <source>
        <dbReference type="Proteomes" id="UP000659061"/>
    </source>
</evidence>
<dbReference type="RefSeq" id="WP_179426601.1">
    <property type="nucleotide sequence ID" value="NZ_BAAAMP010000002.1"/>
</dbReference>
<keyword evidence="9" id="KW-1185">Reference proteome</keyword>
<gene>
    <name evidence="8" type="ORF">BJ975_002579</name>
    <name evidence="7" type="ORF">IDH50_07840</name>
</gene>
<dbReference type="AlphaFoldDB" id="A0A8I0FWX8"/>
<dbReference type="Pfam" id="PF04464">
    <property type="entry name" value="Glyphos_transf"/>
    <property type="match status" value="1"/>
</dbReference>
<dbReference type="InterPro" id="IPR051612">
    <property type="entry name" value="Teichoic_Acid_Biosynth"/>
</dbReference>
<evidence type="ECO:0000256" key="5">
    <source>
        <dbReference type="ARBA" id="ARBA00022944"/>
    </source>
</evidence>
<dbReference type="EMBL" id="JACBZN010000001">
    <property type="protein sequence ID" value="NYI39204.1"/>
    <property type="molecule type" value="Genomic_DNA"/>
</dbReference>
<protein>
    <submittedName>
        <fullName evidence="8">CDP-glycerol glycerophosphotransferase (TagB/SpsB family)</fullName>
    </submittedName>
    <submittedName>
        <fullName evidence="7">CDP-glycerol glycerophosphotransferase family protein</fullName>
    </submittedName>
</protein>
<keyword evidence="3" id="KW-1003">Cell membrane</keyword>
<dbReference type="InterPro" id="IPR043148">
    <property type="entry name" value="TagF_C"/>
</dbReference>
<dbReference type="PANTHER" id="PTHR37316">
    <property type="entry name" value="TEICHOIC ACID GLYCEROL-PHOSPHATE PRIMASE"/>
    <property type="match status" value="1"/>
</dbReference>
<evidence type="ECO:0000313" key="8">
    <source>
        <dbReference type="EMBL" id="NYI39204.1"/>
    </source>
</evidence>
<keyword evidence="6" id="KW-0472">Membrane</keyword>
<evidence type="ECO:0000313" key="9">
    <source>
        <dbReference type="Proteomes" id="UP000587211"/>
    </source>
</evidence>
<evidence type="ECO:0000313" key="7">
    <source>
        <dbReference type="EMBL" id="MBD1270138.1"/>
    </source>
</evidence>
<dbReference type="Proteomes" id="UP000659061">
    <property type="component" value="Unassembled WGS sequence"/>
</dbReference>
<organism evidence="7 10">
    <name type="scientific">Aeromicrobium tamlense</name>
    <dbReference type="NCBI Taxonomy" id="375541"/>
    <lineage>
        <taxon>Bacteria</taxon>
        <taxon>Bacillati</taxon>
        <taxon>Actinomycetota</taxon>
        <taxon>Actinomycetes</taxon>
        <taxon>Propionibacteriales</taxon>
        <taxon>Nocardioidaceae</taxon>
        <taxon>Aeromicrobium</taxon>
    </lineage>
</organism>
<keyword evidence="4 7" id="KW-0808">Transferase</keyword>
<dbReference type="Proteomes" id="UP000587211">
    <property type="component" value="Unassembled WGS sequence"/>
</dbReference>